<reference evidence="2 3" key="1">
    <citation type="submission" date="2019-08" db="EMBL/GenBank/DDBJ databases">
        <title>Draft genome sequences of two oriental melons (Cucumis melo L. var makuwa).</title>
        <authorList>
            <person name="Kwon S.-Y."/>
        </authorList>
    </citation>
    <scope>NUCLEOTIDE SEQUENCE [LARGE SCALE GENOMIC DNA]</scope>
    <source>
        <strain evidence="3">cv. SW 3</strain>
        <tissue evidence="2">Leaf</tissue>
    </source>
</reference>
<dbReference type="OrthoDB" id="1921870at2759"/>
<comment type="caution">
    <text evidence="2">The sequence shown here is derived from an EMBL/GenBank/DDBJ whole genome shotgun (WGS) entry which is preliminary data.</text>
</comment>
<proteinExistence type="predicted"/>
<sequence length="344" mass="38853">MTTHLPASGKPFPTPIWYGVGKASRDAFLPTFFPTSFCTSEPSATPTPRRRAQSRLLESECYVAANGKILMTIAPGAEKTISPHAVRFSQAIGVYVRKTFPVCCLKWADVDREYIEVVKADLQSFFVLDFNDQAMNRFVKHQILHIFKEFRGDCHRHFKKYSDPVEACANPPHLLWDVMRIDTTLTNKAARQKHPYNHSSGSKSFLNDNTSSLSKEGSRSIVWSCSGKHMFETECLCHRLQRMHITLISAYTRGYSATLWERDMQDVDVEIVDIGDDLLTTPRRHWKKINPDALLVTCRKSVSQRVPSDGCPDVPFCIEIRFPTSLPLLSTYLCVGSLPASCSA</sequence>
<protein>
    <submittedName>
        <fullName evidence="2">CACTA en-spm transposon protein</fullName>
    </submittedName>
</protein>
<feature type="compositionally biased region" description="Polar residues" evidence="1">
    <location>
        <begin position="197"/>
        <end position="214"/>
    </location>
</feature>
<evidence type="ECO:0000313" key="2">
    <source>
        <dbReference type="EMBL" id="KAA0033895.1"/>
    </source>
</evidence>
<organism evidence="2 3">
    <name type="scientific">Cucumis melo var. makuwa</name>
    <name type="common">Oriental melon</name>
    <dbReference type="NCBI Taxonomy" id="1194695"/>
    <lineage>
        <taxon>Eukaryota</taxon>
        <taxon>Viridiplantae</taxon>
        <taxon>Streptophyta</taxon>
        <taxon>Embryophyta</taxon>
        <taxon>Tracheophyta</taxon>
        <taxon>Spermatophyta</taxon>
        <taxon>Magnoliopsida</taxon>
        <taxon>eudicotyledons</taxon>
        <taxon>Gunneridae</taxon>
        <taxon>Pentapetalae</taxon>
        <taxon>rosids</taxon>
        <taxon>fabids</taxon>
        <taxon>Cucurbitales</taxon>
        <taxon>Cucurbitaceae</taxon>
        <taxon>Benincaseae</taxon>
        <taxon>Cucumis</taxon>
    </lineage>
</organism>
<accession>A0A5A7SXI2</accession>
<name>A0A5A7SXI2_CUCMM</name>
<dbReference type="Proteomes" id="UP000321393">
    <property type="component" value="Unassembled WGS sequence"/>
</dbReference>
<dbReference type="EMBL" id="SSTE01020563">
    <property type="protein sequence ID" value="KAA0033895.1"/>
    <property type="molecule type" value="Genomic_DNA"/>
</dbReference>
<gene>
    <name evidence="2" type="ORF">E6C27_scaffold43059G00830</name>
</gene>
<evidence type="ECO:0000313" key="3">
    <source>
        <dbReference type="Proteomes" id="UP000321393"/>
    </source>
</evidence>
<dbReference type="AlphaFoldDB" id="A0A5A7SXI2"/>
<feature type="region of interest" description="Disordered" evidence="1">
    <location>
        <begin position="191"/>
        <end position="214"/>
    </location>
</feature>
<evidence type="ECO:0000256" key="1">
    <source>
        <dbReference type="SAM" id="MobiDB-lite"/>
    </source>
</evidence>